<protein>
    <submittedName>
        <fullName evidence="1">Uncharacterized protein</fullName>
    </submittedName>
</protein>
<keyword evidence="2" id="KW-1185">Reference proteome</keyword>
<dbReference type="Proteomes" id="UP000000851">
    <property type="component" value="Chromosome"/>
</dbReference>
<dbReference type="EMBL" id="CP001700">
    <property type="protein sequence ID" value="ACU72072.1"/>
    <property type="molecule type" value="Genomic_DNA"/>
</dbReference>
<gene>
    <name evidence="1" type="ordered locus">Caci_3163</name>
</gene>
<dbReference type="InParanoid" id="C7Q666"/>
<evidence type="ECO:0000313" key="1">
    <source>
        <dbReference type="EMBL" id="ACU72072.1"/>
    </source>
</evidence>
<dbReference type="HOGENOM" id="CLU_2599575_0_0_11"/>
<dbReference type="AlphaFoldDB" id="C7Q666"/>
<sequence>MARAMLLKVGFRVGDLRQLLSQISGCRIGDHDYVSYFENEHGEQLIFVREPRAKHGVLLHSDLAVWLKACLIASSADVQ</sequence>
<dbReference type="KEGG" id="cai:Caci_3163"/>
<organism evidence="1 2">
    <name type="scientific">Catenulispora acidiphila (strain DSM 44928 / JCM 14897 / NBRC 102108 / NRRL B-24433 / ID139908)</name>
    <dbReference type="NCBI Taxonomy" id="479433"/>
    <lineage>
        <taxon>Bacteria</taxon>
        <taxon>Bacillati</taxon>
        <taxon>Actinomycetota</taxon>
        <taxon>Actinomycetes</taxon>
        <taxon>Catenulisporales</taxon>
        <taxon>Catenulisporaceae</taxon>
        <taxon>Catenulispora</taxon>
    </lineage>
</organism>
<reference evidence="1 2" key="1">
    <citation type="journal article" date="2009" name="Stand. Genomic Sci.">
        <title>Complete genome sequence of Catenulispora acidiphila type strain (ID 139908).</title>
        <authorList>
            <person name="Copeland A."/>
            <person name="Lapidus A."/>
            <person name="Glavina Del Rio T."/>
            <person name="Nolan M."/>
            <person name="Lucas S."/>
            <person name="Chen F."/>
            <person name="Tice H."/>
            <person name="Cheng J.F."/>
            <person name="Bruce D."/>
            <person name="Goodwin L."/>
            <person name="Pitluck S."/>
            <person name="Mikhailova N."/>
            <person name="Pati A."/>
            <person name="Ivanova N."/>
            <person name="Mavromatis K."/>
            <person name="Chen A."/>
            <person name="Palaniappan K."/>
            <person name="Chain P."/>
            <person name="Land M."/>
            <person name="Hauser L."/>
            <person name="Chang Y.J."/>
            <person name="Jeffries C.D."/>
            <person name="Chertkov O."/>
            <person name="Brettin T."/>
            <person name="Detter J.C."/>
            <person name="Han C."/>
            <person name="Ali Z."/>
            <person name="Tindall B.J."/>
            <person name="Goker M."/>
            <person name="Bristow J."/>
            <person name="Eisen J.A."/>
            <person name="Markowitz V."/>
            <person name="Hugenholtz P."/>
            <person name="Kyrpides N.C."/>
            <person name="Klenk H.P."/>
        </authorList>
    </citation>
    <scope>NUCLEOTIDE SEQUENCE [LARGE SCALE GENOMIC DNA]</scope>
    <source>
        <strain evidence="2">DSM 44928 / JCM 14897 / NBRC 102108 / NRRL B-24433 / ID139908</strain>
    </source>
</reference>
<evidence type="ECO:0000313" key="2">
    <source>
        <dbReference type="Proteomes" id="UP000000851"/>
    </source>
</evidence>
<name>C7Q666_CATAD</name>
<accession>C7Q666</accession>
<proteinExistence type="predicted"/>